<evidence type="ECO:0008006" key="4">
    <source>
        <dbReference type="Google" id="ProtNLM"/>
    </source>
</evidence>
<protein>
    <recommendedName>
        <fullName evidence="4">Lipoprotein</fullName>
    </recommendedName>
</protein>
<keyword evidence="3" id="KW-1185">Reference proteome</keyword>
<dbReference type="PANTHER" id="PTHR35182">
    <property type="entry name" value="PROTEIN CBG13762"/>
    <property type="match status" value="1"/>
</dbReference>
<dbReference type="InParanoid" id="G0NBQ4"/>
<accession>G0NBQ4</accession>
<evidence type="ECO:0000313" key="2">
    <source>
        <dbReference type="EMBL" id="EGT57136.1"/>
    </source>
</evidence>
<evidence type="ECO:0000256" key="1">
    <source>
        <dbReference type="SAM" id="SignalP"/>
    </source>
</evidence>
<reference evidence="3" key="1">
    <citation type="submission" date="2011-07" db="EMBL/GenBank/DDBJ databases">
        <authorList>
            <consortium name="Caenorhabditis brenneri Sequencing and Analysis Consortium"/>
            <person name="Wilson R.K."/>
        </authorList>
    </citation>
    <scope>NUCLEOTIDE SEQUENCE [LARGE SCALE GENOMIC DNA]</scope>
    <source>
        <strain evidence="3">PB2801</strain>
    </source>
</reference>
<dbReference type="AlphaFoldDB" id="G0NBQ4"/>
<feature type="chain" id="PRO_5003405037" description="Lipoprotein" evidence="1">
    <location>
        <begin position="21"/>
        <end position="162"/>
    </location>
</feature>
<organism evidence="3">
    <name type="scientific">Caenorhabditis brenneri</name>
    <name type="common">Nematode worm</name>
    <dbReference type="NCBI Taxonomy" id="135651"/>
    <lineage>
        <taxon>Eukaryota</taxon>
        <taxon>Metazoa</taxon>
        <taxon>Ecdysozoa</taxon>
        <taxon>Nematoda</taxon>
        <taxon>Chromadorea</taxon>
        <taxon>Rhabditida</taxon>
        <taxon>Rhabditina</taxon>
        <taxon>Rhabditomorpha</taxon>
        <taxon>Rhabditoidea</taxon>
        <taxon>Rhabditidae</taxon>
        <taxon>Peloderinae</taxon>
        <taxon>Caenorhabditis</taxon>
    </lineage>
</organism>
<dbReference type="OrthoDB" id="5781203at2759"/>
<dbReference type="EMBL" id="GL379859">
    <property type="protein sequence ID" value="EGT57136.1"/>
    <property type="molecule type" value="Genomic_DNA"/>
</dbReference>
<dbReference type="PANTHER" id="PTHR35182:SF1">
    <property type="entry name" value="COLD-SHOCK PROTEIN-RELATED"/>
    <property type="match status" value="1"/>
</dbReference>
<sequence length="162" mass="18068">MRKLTILLFLVAYFSTACYAEEEEEGEETSPVGSGARVVYKKSNRNNGVPGIQVNAGTQLSIPLPKATTYRRIVKNAEGKEIEHLYRVCNKKNKTTCGYWENTKTKKKVASGETTFAGRAVTINGATTYFKKKELIISNILKTDSGKYMTGDKKHSYNVKVN</sequence>
<dbReference type="PROSITE" id="PS51257">
    <property type="entry name" value="PROKAR_LIPOPROTEIN"/>
    <property type="match status" value="1"/>
</dbReference>
<name>G0NBQ4_CAEBE</name>
<proteinExistence type="predicted"/>
<dbReference type="Proteomes" id="UP000008068">
    <property type="component" value="Unassembled WGS sequence"/>
</dbReference>
<feature type="signal peptide" evidence="1">
    <location>
        <begin position="1"/>
        <end position="20"/>
    </location>
</feature>
<evidence type="ECO:0000313" key="3">
    <source>
        <dbReference type="Proteomes" id="UP000008068"/>
    </source>
</evidence>
<keyword evidence="1" id="KW-0732">Signal</keyword>
<dbReference type="HOGENOM" id="CLU_154796_0_0_1"/>
<gene>
    <name evidence="2" type="ORF">CAEBREN_09944</name>
</gene>